<keyword evidence="1" id="KW-0175">Coiled coil</keyword>
<dbReference type="Pfam" id="PF07508">
    <property type="entry name" value="Recombinase"/>
    <property type="match status" value="1"/>
</dbReference>
<dbReference type="PANTHER" id="PTHR30461:SF23">
    <property type="entry name" value="DNA RECOMBINASE-RELATED"/>
    <property type="match status" value="1"/>
</dbReference>
<dbReference type="PANTHER" id="PTHR30461">
    <property type="entry name" value="DNA-INVERTASE FROM LAMBDOID PROPHAGE"/>
    <property type="match status" value="1"/>
</dbReference>
<dbReference type="SUPFAM" id="SSF53041">
    <property type="entry name" value="Resolvase-like"/>
    <property type="match status" value="1"/>
</dbReference>
<dbReference type="InterPro" id="IPR050639">
    <property type="entry name" value="SSR_resolvase"/>
</dbReference>
<dbReference type="GO" id="GO:0003677">
    <property type="term" value="F:DNA binding"/>
    <property type="evidence" value="ECO:0007669"/>
    <property type="project" value="InterPro"/>
</dbReference>
<dbReference type="Pfam" id="PF13408">
    <property type="entry name" value="Zn_ribbon_recom"/>
    <property type="match status" value="1"/>
</dbReference>
<accession>A0AAJ1K6P2</accession>
<evidence type="ECO:0000313" key="5">
    <source>
        <dbReference type="Proteomes" id="UP001216801"/>
    </source>
</evidence>
<dbReference type="SMART" id="SM00857">
    <property type="entry name" value="Resolvase"/>
    <property type="match status" value="1"/>
</dbReference>
<sequence>MYKLKYAVYVRVSTDKDEQVSSIDNQIDICRYWIEKNGYEWDENSIYKDEAVSGTAWLERHALQLILEKVRKKELDTVLFKSIHRLARDLKDALEIKEILLGHGVRLVTIEEGYDSFYEGKNDMKFEMYAMFASQLPKTLSVSVSAALAAKVRRGEYTGGVAPYGYKIVDQKYTINDEEAEIVRKIYELYENGLGYVRIANVLNDMGVRSKTGQLWTYPSVKTIINNPAYKGDYIMQKHAYVKINGRKKRIINPKEKWVIFENQHPAIIDRELWDKLNAPKTDKKKKRRVAVGNELRGIAFCAHCGYRLVATSTVRQNKKGDDLTYIYMLCGRYKKTGGRECSRHSSIHYSDFRTLILSKLKEKAKDLEKEFELDNKQTHLDKIKKVKKEKSDLEMKKERLLDLYLDGGVINKETFAQRDKKLEQQIQEKELALLKLDDIQMRVKENQIIKDAFGSLELSNDLYPAFKKLISRIDVTREGAVDIKYRFEE</sequence>
<evidence type="ECO:0000259" key="3">
    <source>
        <dbReference type="PROSITE" id="PS51737"/>
    </source>
</evidence>
<dbReference type="Gene3D" id="3.90.1750.20">
    <property type="entry name" value="Putative Large Serine Recombinase, Chain B, Domain 2"/>
    <property type="match status" value="1"/>
</dbReference>
<reference evidence="4" key="1">
    <citation type="submission" date="2023-03" db="EMBL/GenBank/DDBJ databases">
        <title>Genetic diversity of Bacillus cereus sensu lato isolates from Slovenia.</title>
        <authorList>
            <person name="Abdelli M."/>
        </authorList>
    </citation>
    <scope>NUCLEOTIDE SEQUENCE</scope>
    <source>
        <strain evidence="4">SIBC39</strain>
    </source>
</reference>
<dbReference type="PROSITE" id="PS51736">
    <property type="entry name" value="RECOMBINASES_3"/>
    <property type="match status" value="1"/>
</dbReference>
<evidence type="ECO:0000256" key="1">
    <source>
        <dbReference type="SAM" id="Coils"/>
    </source>
</evidence>
<feature type="domain" description="Recombinase" evidence="3">
    <location>
        <begin position="163"/>
        <end position="288"/>
    </location>
</feature>
<evidence type="ECO:0000259" key="2">
    <source>
        <dbReference type="PROSITE" id="PS51736"/>
    </source>
</evidence>
<feature type="coiled-coil region" evidence="1">
    <location>
        <begin position="358"/>
        <end position="404"/>
    </location>
</feature>
<gene>
    <name evidence="4" type="ORF">P6U19_24445</name>
</gene>
<dbReference type="PROSITE" id="PS51737">
    <property type="entry name" value="RECOMBINASE_DNA_BIND"/>
    <property type="match status" value="1"/>
</dbReference>
<dbReference type="Gene3D" id="3.40.50.1390">
    <property type="entry name" value="Resolvase, N-terminal catalytic domain"/>
    <property type="match status" value="1"/>
</dbReference>
<proteinExistence type="predicted"/>
<dbReference type="EMBL" id="JARPRR010000028">
    <property type="protein sequence ID" value="MDG0955719.1"/>
    <property type="molecule type" value="Genomic_DNA"/>
</dbReference>
<dbReference type="InterPro" id="IPR038109">
    <property type="entry name" value="DNA_bind_recomb_sf"/>
</dbReference>
<protein>
    <submittedName>
        <fullName evidence="4">Recombinase family protein</fullName>
    </submittedName>
</protein>
<dbReference type="InterPro" id="IPR025827">
    <property type="entry name" value="Zn_ribbon_recom_dom"/>
</dbReference>
<organism evidence="4 5">
    <name type="scientific">Bacillus paranthracis</name>
    <dbReference type="NCBI Taxonomy" id="2026186"/>
    <lineage>
        <taxon>Bacteria</taxon>
        <taxon>Bacillati</taxon>
        <taxon>Bacillota</taxon>
        <taxon>Bacilli</taxon>
        <taxon>Bacillales</taxon>
        <taxon>Bacillaceae</taxon>
        <taxon>Bacillus</taxon>
        <taxon>Bacillus cereus group</taxon>
    </lineage>
</organism>
<dbReference type="GO" id="GO:0000150">
    <property type="term" value="F:DNA strand exchange activity"/>
    <property type="evidence" value="ECO:0007669"/>
    <property type="project" value="InterPro"/>
</dbReference>
<name>A0AAJ1K6P2_9BACI</name>
<dbReference type="CDD" id="cd00338">
    <property type="entry name" value="Ser_Recombinase"/>
    <property type="match status" value="1"/>
</dbReference>
<comment type="caution">
    <text evidence="4">The sequence shown here is derived from an EMBL/GenBank/DDBJ whole genome shotgun (WGS) entry which is preliminary data.</text>
</comment>
<dbReference type="Pfam" id="PF00239">
    <property type="entry name" value="Resolvase"/>
    <property type="match status" value="1"/>
</dbReference>
<dbReference type="InterPro" id="IPR036162">
    <property type="entry name" value="Resolvase-like_N_sf"/>
</dbReference>
<dbReference type="Proteomes" id="UP001216801">
    <property type="component" value="Unassembled WGS sequence"/>
</dbReference>
<dbReference type="AlphaFoldDB" id="A0AAJ1K6P2"/>
<dbReference type="InterPro" id="IPR011109">
    <property type="entry name" value="DNA_bind_recombinase_dom"/>
</dbReference>
<dbReference type="InterPro" id="IPR006119">
    <property type="entry name" value="Resolv_N"/>
</dbReference>
<evidence type="ECO:0000313" key="4">
    <source>
        <dbReference type="EMBL" id="MDG0955719.1"/>
    </source>
</evidence>
<feature type="domain" description="Resolvase/invertase-type recombinase catalytic" evidence="2">
    <location>
        <begin position="5"/>
        <end position="155"/>
    </location>
</feature>